<comment type="caution">
    <text evidence="1">The sequence shown here is derived from an EMBL/GenBank/DDBJ whole genome shotgun (WGS) entry which is preliminary data.</text>
</comment>
<dbReference type="AlphaFoldDB" id="A0A7W9SWN0"/>
<organism evidence="1 2">
    <name type="scientific">Hymenobacter luteus</name>
    <dbReference type="NCBI Taxonomy" id="1411122"/>
    <lineage>
        <taxon>Bacteria</taxon>
        <taxon>Pseudomonadati</taxon>
        <taxon>Bacteroidota</taxon>
        <taxon>Cytophagia</taxon>
        <taxon>Cytophagales</taxon>
        <taxon>Hymenobacteraceae</taxon>
        <taxon>Hymenobacter</taxon>
    </lineage>
</organism>
<evidence type="ECO:0000313" key="2">
    <source>
        <dbReference type="Proteomes" id="UP000532746"/>
    </source>
</evidence>
<sequence>MTPDSSASGQSHAPGSVLAGSQTHLEATLHALQTDHLPNLRPAAGDNLYRWMHLLQTVEGDRFAPLVAELQNLYNAIGHDGPPDGSLIKQSLQNLAALTTQAATSADAGSQAKLVQLAEALRAAAATL</sequence>
<keyword evidence="2" id="KW-1185">Reference proteome</keyword>
<proteinExistence type="predicted"/>
<dbReference type="Proteomes" id="UP000532746">
    <property type="component" value="Unassembled WGS sequence"/>
</dbReference>
<protein>
    <submittedName>
        <fullName evidence="1">Uncharacterized protein</fullName>
    </submittedName>
</protein>
<gene>
    <name evidence="1" type="ORF">HNQ93_000056</name>
</gene>
<evidence type="ECO:0000313" key="1">
    <source>
        <dbReference type="EMBL" id="MBB6057226.1"/>
    </source>
</evidence>
<dbReference type="RefSeq" id="WP_183402488.1">
    <property type="nucleotide sequence ID" value="NZ_JACHGG010000001.1"/>
</dbReference>
<name>A0A7W9SWN0_9BACT</name>
<dbReference type="EMBL" id="JACHGG010000001">
    <property type="protein sequence ID" value="MBB6057226.1"/>
    <property type="molecule type" value="Genomic_DNA"/>
</dbReference>
<accession>A0A7W9SWN0</accession>
<reference evidence="1 2" key="1">
    <citation type="submission" date="2020-08" db="EMBL/GenBank/DDBJ databases">
        <title>Genomic Encyclopedia of Type Strains, Phase IV (KMG-IV): sequencing the most valuable type-strain genomes for metagenomic binning, comparative biology and taxonomic classification.</title>
        <authorList>
            <person name="Goeker M."/>
        </authorList>
    </citation>
    <scope>NUCLEOTIDE SEQUENCE [LARGE SCALE GENOMIC DNA]</scope>
    <source>
        <strain evidence="1 2">DSM 26718</strain>
    </source>
</reference>